<dbReference type="EC" id="2.6.1.-" evidence="6"/>
<dbReference type="InterPro" id="IPR015421">
    <property type="entry name" value="PyrdxlP-dep_Trfase_major"/>
</dbReference>
<evidence type="ECO:0000256" key="1">
    <source>
        <dbReference type="ARBA" id="ARBA00001933"/>
    </source>
</evidence>
<protein>
    <recommendedName>
        <fullName evidence="6">Aminotransferase</fullName>
        <ecNumber evidence="6">2.6.1.-</ecNumber>
    </recommendedName>
</protein>
<reference evidence="8 9" key="1">
    <citation type="submission" date="2018-08" db="EMBL/GenBank/DDBJ databases">
        <title>Wenzhouxiangella salilacus sp. nov., a novel bacterium isolated from a saline lake in Xinjiang Province, China.</title>
        <authorList>
            <person name="Han S."/>
        </authorList>
    </citation>
    <scope>NUCLEOTIDE SEQUENCE [LARGE SCALE GENOMIC DNA]</scope>
    <source>
        <strain evidence="8 9">XDB06</strain>
    </source>
</reference>
<organism evidence="8 9">
    <name type="scientific">Wenzhouxiangella sediminis</name>
    <dbReference type="NCBI Taxonomy" id="1792836"/>
    <lineage>
        <taxon>Bacteria</taxon>
        <taxon>Pseudomonadati</taxon>
        <taxon>Pseudomonadota</taxon>
        <taxon>Gammaproteobacteria</taxon>
        <taxon>Chromatiales</taxon>
        <taxon>Wenzhouxiangellaceae</taxon>
        <taxon>Wenzhouxiangella</taxon>
    </lineage>
</organism>
<dbReference type="Proteomes" id="UP000260351">
    <property type="component" value="Unassembled WGS sequence"/>
</dbReference>
<sequence length="392" mass="41966">MTFRFASRVSQVKPSATIAMAAKAGELKAAGKDVISLSMGEPDFDTPAHIRKAAAEAIEAGQTRYTPVDGTPELKQAVISKFQRDNELSYEPNQILASTGAKQSLYNLMQALIGEGDEVLIPAPYWVSYPDMARLAGGAPVILNTSAKNNYLVTPSQLQASITDQTRLLILNSPSNPSGRAYTREQLAAIGEVLLEYPKIVICTDDIYEHIWWADEPFSTLAQVVPALQDRTLVVNGVSKAYAMTGWRIGYTAGPAEIIKEMKKIQGQSTSNPSSVSQAAAVAALNGDQACVGEMCKAFKERHDWLVPALNELPGVSCEPGEGAFYAFADFSGAIEKLGLSDDIELAEHLLEKALVASVPGTAFGTAGHLRLSFACGLDTLKTAVERIGNSL</sequence>
<dbReference type="FunFam" id="3.40.640.10:FF:000033">
    <property type="entry name" value="Aspartate aminotransferase"/>
    <property type="match status" value="1"/>
</dbReference>
<dbReference type="GO" id="GO:0006520">
    <property type="term" value="P:amino acid metabolic process"/>
    <property type="evidence" value="ECO:0007669"/>
    <property type="project" value="InterPro"/>
</dbReference>
<dbReference type="AlphaFoldDB" id="A0A3E1KCT5"/>
<keyword evidence="3 6" id="KW-0032">Aminotransferase</keyword>
<dbReference type="Pfam" id="PF00155">
    <property type="entry name" value="Aminotran_1_2"/>
    <property type="match status" value="1"/>
</dbReference>
<dbReference type="RefSeq" id="WP_116649155.1">
    <property type="nucleotide sequence ID" value="NZ_QUZK01000003.1"/>
</dbReference>
<gene>
    <name evidence="8" type="ORF">DZC52_00455</name>
</gene>
<comment type="cofactor">
    <cofactor evidence="1 6">
        <name>pyridoxal 5'-phosphate</name>
        <dbReference type="ChEBI" id="CHEBI:597326"/>
    </cofactor>
</comment>
<dbReference type="InterPro" id="IPR015422">
    <property type="entry name" value="PyrdxlP-dep_Trfase_small"/>
</dbReference>
<evidence type="ECO:0000256" key="2">
    <source>
        <dbReference type="ARBA" id="ARBA00007441"/>
    </source>
</evidence>
<accession>A0A3E1KCT5</accession>
<dbReference type="InterPro" id="IPR050596">
    <property type="entry name" value="AspAT/PAT-like"/>
</dbReference>
<dbReference type="InterPro" id="IPR015424">
    <property type="entry name" value="PyrdxlP-dep_Trfase"/>
</dbReference>
<evidence type="ECO:0000256" key="6">
    <source>
        <dbReference type="RuleBase" id="RU000481"/>
    </source>
</evidence>
<dbReference type="GO" id="GO:0008483">
    <property type="term" value="F:transaminase activity"/>
    <property type="evidence" value="ECO:0007669"/>
    <property type="project" value="UniProtKB-KW"/>
</dbReference>
<dbReference type="InterPro" id="IPR004839">
    <property type="entry name" value="Aminotransferase_I/II_large"/>
</dbReference>
<dbReference type="EMBL" id="QUZK01000003">
    <property type="protein sequence ID" value="RFF32841.1"/>
    <property type="molecule type" value="Genomic_DNA"/>
</dbReference>
<proteinExistence type="inferred from homology"/>
<keyword evidence="4 6" id="KW-0808">Transferase</keyword>
<keyword evidence="9" id="KW-1185">Reference proteome</keyword>
<dbReference type="Gene3D" id="3.90.1150.10">
    <property type="entry name" value="Aspartate Aminotransferase, domain 1"/>
    <property type="match status" value="1"/>
</dbReference>
<dbReference type="CDD" id="cd00609">
    <property type="entry name" value="AAT_like"/>
    <property type="match status" value="1"/>
</dbReference>
<dbReference type="PANTHER" id="PTHR46383:SF1">
    <property type="entry name" value="ASPARTATE AMINOTRANSFERASE"/>
    <property type="match status" value="1"/>
</dbReference>
<dbReference type="PROSITE" id="PS00105">
    <property type="entry name" value="AA_TRANSFER_CLASS_1"/>
    <property type="match status" value="1"/>
</dbReference>
<feature type="domain" description="Aminotransferase class I/classII large" evidence="7">
    <location>
        <begin position="32"/>
        <end position="388"/>
    </location>
</feature>
<comment type="caution">
    <text evidence="8">The sequence shown here is derived from an EMBL/GenBank/DDBJ whole genome shotgun (WGS) entry which is preliminary data.</text>
</comment>
<dbReference type="PANTHER" id="PTHR46383">
    <property type="entry name" value="ASPARTATE AMINOTRANSFERASE"/>
    <property type="match status" value="1"/>
</dbReference>
<dbReference type="InterPro" id="IPR004838">
    <property type="entry name" value="NHTrfase_class1_PyrdxlP-BS"/>
</dbReference>
<evidence type="ECO:0000313" key="8">
    <source>
        <dbReference type="EMBL" id="RFF32841.1"/>
    </source>
</evidence>
<dbReference type="Gene3D" id="3.40.640.10">
    <property type="entry name" value="Type I PLP-dependent aspartate aminotransferase-like (Major domain)"/>
    <property type="match status" value="1"/>
</dbReference>
<dbReference type="SUPFAM" id="SSF53383">
    <property type="entry name" value="PLP-dependent transferases"/>
    <property type="match status" value="1"/>
</dbReference>
<dbReference type="OrthoDB" id="9803354at2"/>
<evidence type="ECO:0000313" key="9">
    <source>
        <dbReference type="Proteomes" id="UP000260351"/>
    </source>
</evidence>
<name>A0A3E1KCT5_9GAMM</name>
<comment type="similarity">
    <text evidence="2 6">Belongs to the class-I pyridoxal-phosphate-dependent aminotransferase family.</text>
</comment>
<evidence type="ECO:0000256" key="5">
    <source>
        <dbReference type="ARBA" id="ARBA00022898"/>
    </source>
</evidence>
<evidence type="ECO:0000256" key="4">
    <source>
        <dbReference type="ARBA" id="ARBA00022679"/>
    </source>
</evidence>
<evidence type="ECO:0000259" key="7">
    <source>
        <dbReference type="Pfam" id="PF00155"/>
    </source>
</evidence>
<keyword evidence="5" id="KW-0663">Pyridoxal phosphate</keyword>
<evidence type="ECO:0000256" key="3">
    <source>
        <dbReference type="ARBA" id="ARBA00022576"/>
    </source>
</evidence>
<dbReference type="GO" id="GO:0030170">
    <property type="term" value="F:pyridoxal phosphate binding"/>
    <property type="evidence" value="ECO:0007669"/>
    <property type="project" value="InterPro"/>
</dbReference>